<feature type="compositionally biased region" description="Polar residues" evidence="7">
    <location>
        <begin position="1"/>
        <end position="10"/>
    </location>
</feature>
<keyword evidence="5 8" id="KW-1133">Transmembrane helix</keyword>
<keyword evidence="3" id="KW-0813">Transport</keyword>
<dbReference type="GO" id="GO:0016020">
    <property type="term" value="C:membrane"/>
    <property type="evidence" value="ECO:0007669"/>
    <property type="project" value="UniProtKB-SubCell"/>
</dbReference>
<feature type="transmembrane region" description="Helical" evidence="8">
    <location>
        <begin position="240"/>
        <end position="265"/>
    </location>
</feature>
<dbReference type="SUPFAM" id="SSF103473">
    <property type="entry name" value="MFS general substrate transporter"/>
    <property type="match status" value="2"/>
</dbReference>
<keyword evidence="11" id="KW-1185">Reference proteome</keyword>
<dbReference type="GO" id="GO:0022857">
    <property type="term" value="F:transmembrane transporter activity"/>
    <property type="evidence" value="ECO:0007669"/>
    <property type="project" value="InterPro"/>
</dbReference>
<name>A0A1J8QKC5_9AGAM</name>
<feature type="transmembrane region" description="Helical" evidence="8">
    <location>
        <begin position="92"/>
        <end position="111"/>
    </location>
</feature>
<keyword evidence="4 8" id="KW-0812">Transmembrane</keyword>
<dbReference type="AlphaFoldDB" id="A0A1J8QKC5"/>
<evidence type="ECO:0000256" key="5">
    <source>
        <dbReference type="ARBA" id="ARBA00022989"/>
    </source>
</evidence>
<dbReference type="Gene3D" id="1.20.1250.20">
    <property type="entry name" value="MFS general substrate transporter like domains"/>
    <property type="match status" value="1"/>
</dbReference>
<dbReference type="InterPro" id="IPR011701">
    <property type="entry name" value="MFS"/>
</dbReference>
<evidence type="ECO:0000256" key="1">
    <source>
        <dbReference type="ARBA" id="ARBA00004141"/>
    </source>
</evidence>
<organism evidence="10 11">
    <name type="scientific">Rhizopogon vesiculosus</name>
    <dbReference type="NCBI Taxonomy" id="180088"/>
    <lineage>
        <taxon>Eukaryota</taxon>
        <taxon>Fungi</taxon>
        <taxon>Dikarya</taxon>
        <taxon>Basidiomycota</taxon>
        <taxon>Agaricomycotina</taxon>
        <taxon>Agaricomycetes</taxon>
        <taxon>Agaricomycetidae</taxon>
        <taxon>Boletales</taxon>
        <taxon>Suillineae</taxon>
        <taxon>Rhizopogonaceae</taxon>
        <taxon>Rhizopogon</taxon>
    </lineage>
</organism>
<keyword evidence="6 8" id="KW-0472">Membrane</keyword>
<evidence type="ECO:0000259" key="9">
    <source>
        <dbReference type="PROSITE" id="PS50850"/>
    </source>
</evidence>
<feature type="transmembrane region" description="Helical" evidence="8">
    <location>
        <begin position="271"/>
        <end position="291"/>
    </location>
</feature>
<feature type="transmembrane region" description="Helical" evidence="8">
    <location>
        <begin position="50"/>
        <end position="72"/>
    </location>
</feature>
<dbReference type="Pfam" id="PF07690">
    <property type="entry name" value="MFS_1"/>
    <property type="match status" value="1"/>
</dbReference>
<comment type="caution">
    <text evidence="10">The sequence shown here is derived from an EMBL/GenBank/DDBJ whole genome shotgun (WGS) entry which is preliminary data.</text>
</comment>
<evidence type="ECO:0000313" key="10">
    <source>
        <dbReference type="EMBL" id="OJA21397.1"/>
    </source>
</evidence>
<protein>
    <recommendedName>
        <fullName evidence="9">Major facilitator superfamily (MFS) profile domain-containing protein</fullName>
    </recommendedName>
</protein>
<dbReference type="PANTHER" id="PTHR11360">
    <property type="entry name" value="MONOCARBOXYLATE TRANSPORTER"/>
    <property type="match status" value="1"/>
</dbReference>
<dbReference type="PROSITE" id="PS50850">
    <property type="entry name" value="MFS"/>
    <property type="match status" value="1"/>
</dbReference>
<reference evidence="10 11" key="1">
    <citation type="submission" date="2016-03" db="EMBL/GenBank/DDBJ databases">
        <title>Comparative genomics of the ectomycorrhizal sister species Rhizopogon vinicolor and Rhizopogon vesiculosus (Basidiomycota: Boletales) reveals a divergence of the mating type B locus.</title>
        <authorList>
            <person name="Mujic A.B."/>
            <person name="Kuo A."/>
            <person name="Tritt A."/>
            <person name="Lipzen A."/>
            <person name="Chen C."/>
            <person name="Johnson J."/>
            <person name="Sharma A."/>
            <person name="Barry K."/>
            <person name="Grigoriev I.V."/>
            <person name="Spatafora J.W."/>
        </authorList>
    </citation>
    <scope>NUCLEOTIDE SEQUENCE [LARGE SCALE GENOMIC DNA]</scope>
    <source>
        <strain evidence="10 11">AM-OR11-056</strain>
    </source>
</reference>
<evidence type="ECO:0000256" key="7">
    <source>
        <dbReference type="SAM" id="MobiDB-lite"/>
    </source>
</evidence>
<feature type="transmembrane region" description="Helical" evidence="8">
    <location>
        <begin position="208"/>
        <end position="228"/>
    </location>
</feature>
<dbReference type="InterPro" id="IPR036259">
    <property type="entry name" value="MFS_trans_sf"/>
</dbReference>
<proteinExistence type="inferred from homology"/>
<evidence type="ECO:0000256" key="6">
    <source>
        <dbReference type="ARBA" id="ARBA00023136"/>
    </source>
</evidence>
<dbReference type="Proteomes" id="UP000183567">
    <property type="component" value="Unassembled WGS sequence"/>
</dbReference>
<comment type="similarity">
    <text evidence="2">Belongs to the major facilitator superfamily. Monocarboxylate porter (TC 2.A.1.13) family.</text>
</comment>
<feature type="domain" description="Major facilitator superfamily (MFS) profile" evidence="9">
    <location>
        <begin position="51"/>
        <end position="303"/>
    </location>
</feature>
<accession>A0A1J8QKC5</accession>
<evidence type="ECO:0000256" key="2">
    <source>
        <dbReference type="ARBA" id="ARBA00006727"/>
    </source>
</evidence>
<gene>
    <name evidence="10" type="ORF">AZE42_01919</name>
</gene>
<dbReference type="PANTHER" id="PTHR11360:SF224">
    <property type="entry name" value="MAJOR FACILITATOR SUPERFAMILY (MFS) PROFILE DOMAIN-CONTAINING PROTEIN-RELATED"/>
    <property type="match status" value="1"/>
</dbReference>
<dbReference type="InterPro" id="IPR050327">
    <property type="entry name" value="Proton-linked_MCT"/>
</dbReference>
<dbReference type="EMBL" id="LVVM01000163">
    <property type="protein sequence ID" value="OJA21397.1"/>
    <property type="molecule type" value="Genomic_DNA"/>
</dbReference>
<evidence type="ECO:0000256" key="3">
    <source>
        <dbReference type="ARBA" id="ARBA00022448"/>
    </source>
</evidence>
<evidence type="ECO:0000256" key="4">
    <source>
        <dbReference type="ARBA" id="ARBA00022692"/>
    </source>
</evidence>
<comment type="subcellular location">
    <subcellularLocation>
        <location evidence="1">Membrane</location>
        <topology evidence="1">Multi-pass membrane protein</topology>
    </subcellularLocation>
</comment>
<evidence type="ECO:0000313" key="11">
    <source>
        <dbReference type="Proteomes" id="UP000183567"/>
    </source>
</evidence>
<sequence length="303" mass="32886">MESQSSTRTVFTEPRAFGDEDKEDSEILASPVVKHSDTPSPLDEFPEGGLTAWTTTFGVFLVQFCGFGYTTSFGVYEDFYNEHYLTNETSSAISWIGSCNAFLITAVCLISGSLYDRAGGFFFQAGFYYPLFFFQLDSIKHGISTSFSFYSLVILNTSNCVGRVTSGYIAAYIGVPNLIVIATISCGVIILGMIALNSLASVVVLGVFYGYCAGLYIAMVAPLMATLTPDISELGGRMGICSFMSGFGSLIGTPIAGALLTSNYIWWMPDLFAGIIALVGAMMYGIMRFLYVRRQMGKQSLKS</sequence>
<dbReference type="OrthoDB" id="6499973at2759"/>
<evidence type="ECO:0000256" key="8">
    <source>
        <dbReference type="SAM" id="Phobius"/>
    </source>
</evidence>
<dbReference type="InterPro" id="IPR020846">
    <property type="entry name" value="MFS_dom"/>
</dbReference>
<feature type="transmembrane region" description="Helical" evidence="8">
    <location>
        <begin position="169"/>
        <end position="196"/>
    </location>
</feature>
<feature type="region of interest" description="Disordered" evidence="7">
    <location>
        <begin position="1"/>
        <end position="25"/>
    </location>
</feature>